<keyword evidence="5" id="KW-1185">Reference proteome</keyword>
<evidence type="ECO:0000313" key="4">
    <source>
        <dbReference type="EMBL" id="MFD1676174.1"/>
    </source>
</evidence>
<dbReference type="PANTHER" id="PTHR14776">
    <property type="entry name" value="CADHERIN-LIKE AND PC-ESTERASE DOMAIN-CONTAINING PROTEIN 1"/>
    <property type="match status" value="1"/>
</dbReference>
<gene>
    <name evidence="4" type="ORF">ACFSB2_15825</name>
</gene>
<reference evidence="5" key="1">
    <citation type="journal article" date="2019" name="Int. J. Syst. Evol. Microbiol.">
        <title>The Global Catalogue of Microorganisms (GCM) 10K type strain sequencing project: providing services to taxonomists for standard genome sequencing and annotation.</title>
        <authorList>
            <consortium name="The Broad Institute Genomics Platform"/>
            <consortium name="The Broad Institute Genome Sequencing Center for Infectious Disease"/>
            <person name="Wu L."/>
            <person name="Ma J."/>
        </authorList>
    </citation>
    <scope>NUCLEOTIDE SEQUENCE [LARGE SCALE GENOMIC DNA]</scope>
    <source>
        <strain evidence="5">CGMCC 1.12286</strain>
    </source>
</reference>
<dbReference type="Proteomes" id="UP001597079">
    <property type="component" value="Unassembled WGS sequence"/>
</dbReference>
<comment type="caution">
    <text evidence="4">The sequence shown here is derived from an EMBL/GenBank/DDBJ whole genome shotgun (WGS) entry which is preliminary data.</text>
</comment>
<dbReference type="InterPro" id="IPR025883">
    <property type="entry name" value="Cadherin-like_domain"/>
</dbReference>
<dbReference type="InterPro" id="IPR015919">
    <property type="entry name" value="Cadherin-like_sf"/>
</dbReference>
<feature type="domain" description="DUF6242" evidence="3">
    <location>
        <begin position="181"/>
        <end position="288"/>
    </location>
</feature>
<dbReference type="InterPro" id="IPR013783">
    <property type="entry name" value="Ig-like_fold"/>
</dbReference>
<protein>
    <submittedName>
        <fullName evidence="4">Cadherin-like beta sandwich domain-containing protein</fullName>
    </submittedName>
</protein>
<accession>A0ABW4JJJ7</accession>
<keyword evidence="1" id="KW-0732">Signal</keyword>
<feature type="domain" description="Cadherin-like beta-sandwich-like" evidence="2">
    <location>
        <begin position="439"/>
        <end position="523"/>
    </location>
</feature>
<sequence>MKVNRLSVSMRRVCSVVFACVLAISFFGYVSPVAFAATDTWTLQNSGDNGGEIDGVAYGNGLWVAFEGTGGYVDTSSDGVNWTQATTSVGSDQLYAGVYGTKWVAVGGTEGVSSTAAIFTSADGHSWTTQSVPANTPLLQSVTYANGLYVAVGQSGAILTSTDGIVWTAQNSGSNSNLWSVVYGDGTFVVVGDGGTVMTSTNGSTWTKQNSGTNNGLLAVTSTGSEFVAVGDGGTVLVSPDGTTWTQQISGTSNDLYGVAYGSGKIVATGDSQTIISSSNGGNTWTQETPGSSTTDEAWFDSVRYADDKFIGVGYDQTKYQGLIEAQNYSTNANLSNLTISQGTLSPAFSTNSTNYTVSEPYSASSVNVTPTVADSAATVTVNGKALASGGAASIDLKVGSNTISIIVTALNGNTKTYNITVNRAAADSNANLSGLTIDKGTLSPAFSGSTTAYTANVANDVSSINVTPTVADSTASVTVNGSAASSGSPVDVALKVGANTITVVVTAQDGTTQMAYTITVTRAAALSSNANLSGLTIDNGTLSPAFSGNTTAYTANVANDVSSINVTPTVSDSTATVTVNGTATSSGSPVDVALKVGTNTITVVVTAQDGTTQMAYTVTVTREAGYGGGGPVPPFINTISFMEDAQVGSPYTAQLVTTGGTQPFNWSIVNGALPQGLTLNNQGVISGTPTGLGGQYTFTVQVTDVNHFSATRQLTLTVDGPTSAPSITTTSLVPDTIGQPYDQTLDATGGTAPYTWSIINGTLPFGLSLNEQTGELTGTPSKRGVYSITVQVKDANGMTATLALSIDVIKSDEREIVWNGQILNVPSIVGNDGGTQTTYMPIWYVMQLLKTMGIQSTWNGHDWNINTSLMPDLSNIQVGTGAASVYLNGTLVRKVNTKAQVDPSTNKPTTYMPIWYVKQILSRIGLQGTWNGKTWTIT</sequence>
<feature type="chain" id="PRO_5045929627" evidence="1">
    <location>
        <begin position="37"/>
        <end position="939"/>
    </location>
</feature>
<dbReference type="InterPro" id="IPR058667">
    <property type="entry name" value="DUF6242_C"/>
</dbReference>
<dbReference type="Pfam" id="PF12733">
    <property type="entry name" value="Cadherin-like"/>
    <property type="match status" value="3"/>
</dbReference>
<dbReference type="Pfam" id="PF25852">
    <property type="entry name" value="DUF6242_C"/>
    <property type="match status" value="1"/>
</dbReference>
<dbReference type="Pfam" id="PF05345">
    <property type="entry name" value="He_PIG"/>
    <property type="match status" value="2"/>
</dbReference>
<dbReference type="SUPFAM" id="SSF49313">
    <property type="entry name" value="Cadherin-like"/>
    <property type="match status" value="2"/>
</dbReference>
<dbReference type="Gene3D" id="2.60.40.10">
    <property type="entry name" value="Immunoglobulins"/>
    <property type="match status" value="2"/>
</dbReference>
<proteinExistence type="predicted"/>
<name>A0ABW4JJJ7_9BACL</name>
<evidence type="ECO:0000259" key="2">
    <source>
        <dbReference type="Pfam" id="PF12733"/>
    </source>
</evidence>
<dbReference type="InterPro" id="IPR036278">
    <property type="entry name" value="Sialidase_sf"/>
</dbReference>
<evidence type="ECO:0000313" key="5">
    <source>
        <dbReference type="Proteomes" id="UP001597079"/>
    </source>
</evidence>
<dbReference type="PANTHER" id="PTHR14776:SF1">
    <property type="entry name" value="CADHERIN-LIKE AND PC-ESTERASE DOMAIN-CONTAINING PROTEIN 1"/>
    <property type="match status" value="1"/>
</dbReference>
<organism evidence="4 5">
    <name type="scientific">Alicyclobacillus fodiniaquatilis</name>
    <dbReference type="NCBI Taxonomy" id="1661150"/>
    <lineage>
        <taxon>Bacteria</taxon>
        <taxon>Bacillati</taxon>
        <taxon>Bacillota</taxon>
        <taxon>Bacilli</taxon>
        <taxon>Bacillales</taxon>
        <taxon>Alicyclobacillaceae</taxon>
        <taxon>Alicyclobacillus</taxon>
    </lineage>
</organism>
<dbReference type="RefSeq" id="WP_377944063.1">
    <property type="nucleotide sequence ID" value="NZ_JBHUCX010000044.1"/>
</dbReference>
<feature type="domain" description="Cadherin-like beta-sandwich-like" evidence="2">
    <location>
        <begin position="542"/>
        <end position="624"/>
    </location>
</feature>
<dbReference type="SUPFAM" id="SSF50939">
    <property type="entry name" value="Sialidases"/>
    <property type="match status" value="1"/>
</dbReference>
<evidence type="ECO:0000259" key="3">
    <source>
        <dbReference type="Pfam" id="PF25852"/>
    </source>
</evidence>
<dbReference type="EMBL" id="JBHUCX010000044">
    <property type="protein sequence ID" value="MFD1676174.1"/>
    <property type="molecule type" value="Genomic_DNA"/>
</dbReference>
<feature type="domain" description="Cadherin-like beta-sandwich-like" evidence="2">
    <location>
        <begin position="335"/>
        <end position="424"/>
    </location>
</feature>
<feature type="signal peptide" evidence="1">
    <location>
        <begin position="1"/>
        <end position="36"/>
    </location>
</feature>
<evidence type="ECO:0000256" key="1">
    <source>
        <dbReference type="SAM" id="SignalP"/>
    </source>
</evidence>